<dbReference type="PANTHER" id="PTHR31001:SF76">
    <property type="entry name" value="ZN(2)-C6 FUNGAL-TYPE DOMAIN-CONTAINING PROTEIN"/>
    <property type="match status" value="1"/>
</dbReference>
<dbReference type="InterPro" id="IPR007219">
    <property type="entry name" value="XnlR_reg_dom"/>
</dbReference>
<feature type="compositionally biased region" description="Low complexity" evidence="4">
    <location>
        <begin position="1252"/>
        <end position="1271"/>
    </location>
</feature>
<evidence type="ECO:0000256" key="1">
    <source>
        <dbReference type="ARBA" id="ARBA00004123"/>
    </source>
</evidence>
<feature type="region of interest" description="Disordered" evidence="4">
    <location>
        <begin position="249"/>
        <end position="616"/>
    </location>
</feature>
<feature type="compositionally biased region" description="Polar residues" evidence="4">
    <location>
        <begin position="431"/>
        <end position="441"/>
    </location>
</feature>
<dbReference type="CDD" id="cd12148">
    <property type="entry name" value="fungal_TF_MHR"/>
    <property type="match status" value="1"/>
</dbReference>
<feature type="compositionally biased region" description="Basic and acidic residues" evidence="4">
    <location>
        <begin position="333"/>
        <end position="342"/>
    </location>
</feature>
<feature type="compositionally biased region" description="Basic and acidic residues" evidence="4">
    <location>
        <begin position="575"/>
        <end position="584"/>
    </location>
</feature>
<protein>
    <submittedName>
        <fullName evidence="6">Zn(2)-C6 fungal-type DNA-binding domain</fullName>
    </submittedName>
</protein>
<sequence length="1395" mass="154493">MYGQQQQPPHPGQQPHLYQQQHRQHPDPQQQPSYHPIPYPPHNQSQHVSHQQQPQQPPQPPQPPHHPHLHSQSLSHPHPHPQSHPSRPAFPQDSRTSHPIFSASTLPPLNALMGAPLSMSSSSASASVPAPARTAARSSLQDDQYAKKRARREIEEEESEDDKDRKTTTSGKDKGKKRAVQSCSECRRRKIKCDRKFPCQPCIARGDAAVCREVEKHAPQSAACASQLDLLALTHRVIALEALVQRLERDRPRRKRAQVGQEKLAWTENDVPTKPRSRRDSNHKPENSEEAADEDEFAIEEDDLDEEERSTQQHRQDQASSHQQDDDSEDEEDFKRLPSEVRQKKKRRATMDLGEGDGQGTSREGTAGIDSETEGAALTLEHLAFGRRRDDPTQVAAPVSSDQVTNLHFTGSNSSSSALKSPRSTAAEGRSSVSAQVSVLDSTEPSSTTQPTQPSLSSVSAPIRTPSAATSTINQVLTSSPSNFTQDSAPITTHSGSAATGHASSTPNSGKVDSPSMAIKLVNKPSKASMGQKPPMISKGGPLGAMVIPQNNKLGVMPGPTFKDRLAPSSRQRRRQSDLSGQREDEGDQDDPEQDNEEDGENDEADEERAKQEDMRKRQEIANVLLGKKGGNPTLIFETFFQRSELHMEAFMSCLPGREKEEALIEHYFAKVEWFHHCLHVPTVLRQCHEFWDIPHDKRAALCAPSWIGLFLMLLLLSLTFMDSDKAESLGFSKEDQEILPSMWFAGARGSLWQSDFLANHSLENLQVIVLCGVYLINQDRADAHWGILGSGVKIAQMMGLNRLGAEQGELKPGDQPLKWTGRWESIITRETARRIWWQMVFLDASISPSYGYATSIHPEQMSTALPANICDEDLVDGQPLRPRPMSVHTPMSYHLARLRTIQTAYQTIYLMNTSVHPPYEDIMAIDGELAKIPLKFPSFYQVNTGPDMKISPDSVSNPEAAHWEKIVLHLSLQTRRMRLHRPYLSRGYTNKKYAYSTEQCVKAAQISLELINSGTASGRTSSFLNRWWIPVLQTFFASCVCLIDMLNTPRDAKWEETLQSVSAALRFLKISETHSSPARGSIRVIEALLLEALSSHPQELGADPSRRGSIESVSSSDDTHALQRAVRRLVKNNAVPSSTRITGAQSPSSASSTIALTPSSSTGAMPAVRTATSPPTAPFSSTDHQASPLQPLMTFSTINSQQDERRPTTTDLRSTTSLAAYHPLSQPILPSPLSNQRLGPMNMDLLTGQNVQQQSQQYQQQPPYQVPSSYTQPNLQNQLPSSHPLHHYQQQQLLQQQQQFAMRPPPVGSNFATSQPFQHFFDSVTEGPFMSDQDGFNGFLGNGCSGQPIASASSATFQPPLPIQNDVYTDGDLMTQIMGLSDLDWMLDGAGSAF</sequence>
<dbReference type="GO" id="GO:0003677">
    <property type="term" value="F:DNA binding"/>
    <property type="evidence" value="ECO:0007669"/>
    <property type="project" value="UniProtKB-KW"/>
</dbReference>
<dbReference type="InterPro" id="IPR050613">
    <property type="entry name" value="Sec_Metabolite_Reg"/>
</dbReference>
<dbReference type="Pfam" id="PF04082">
    <property type="entry name" value="Fungal_trans"/>
    <property type="match status" value="1"/>
</dbReference>
<feature type="region of interest" description="Disordered" evidence="4">
    <location>
        <begin position="1134"/>
        <end position="1188"/>
    </location>
</feature>
<name>A0A0F7STV5_PHARH</name>
<feature type="compositionally biased region" description="Polar residues" evidence="4">
    <location>
        <begin position="467"/>
        <end position="491"/>
    </location>
</feature>
<feature type="compositionally biased region" description="Acidic residues" evidence="4">
    <location>
        <begin position="585"/>
        <end position="607"/>
    </location>
</feature>
<dbReference type="PROSITE" id="PS00463">
    <property type="entry name" value="ZN2_CY6_FUNGAL_1"/>
    <property type="match status" value="1"/>
</dbReference>
<feature type="compositionally biased region" description="Basic and acidic residues" evidence="4">
    <location>
        <begin position="278"/>
        <end position="287"/>
    </location>
</feature>
<dbReference type="SMART" id="SM00906">
    <property type="entry name" value="Fungal_trans"/>
    <property type="match status" value="1"/>
</dbReference>
<proteinExistence type="predicted"/>
<feature type="domain" description="Zn(2)-C6 fungal-type" evidence="5">
    <location>
        <begin position="182"/>
        <end position="213"/>
    </location>
</feature>
<feature type="region of interest" description="Disordered" evidence="4">
    <location>
        <begin position="1"/>
        <end position="186"/>
    </location>
</feature>
<feature type="compositionally biased region" description="Polar residues" evidence="4">
    <location>
        <begin position="1171"/>
        <end position="1188"/>
    </location>
</feature>
<keyword evidence="3" id="KW-0539">Nucleus</keyword>
<dbReference type="GO" id="GO:0000981">
    <property type="term" value="F:DNA-binding transcription factor activity, RNA polymerase II-specific"/>
    <property type="evidence" value="ECO:0007669"/>
    <property type="project" value="InterPro"/>
</dbReference>
<evidence type="ECO:0000256" key="3">
    <source>
        <dbReference type="ARBA" id="ARBA00023242"/>
    </source>
</evidence>
<dbReference type="GO" id="GO:0005634">
    <property type="term" value="C:nucleus"/>
    <property type="evidence" value="ECO:0007669"/>
    <property type="project" value="UniProtKB-SubCell"/>
</dbReference>
<dbReference type="GO" id="GO:0006351">
    <property type="term" value="P:DNA-templated transcription"/>
    <property type="evidence" value="ECO:0007669"/>
    <property type="project" value="InterPro"/>
</dbReference>
<feature type="compositionally biased region" description="Polar residues" evidence="4">
    <location>
        <begin position="1135"/>
        <end position="1164"/>
    </location>
</feature>
<keyword evidence="2" id="KW-0479">Metal-binding</keyword>
<dbReference type="SMART" id="SM00066">
    <property type="entry name" value="GAL4"/>
    <property type="match status" value="1"/>
</dbReference>
<feature type="compositionally biased region" description="Polar residues" evidence="4">
    <location>
        <begin position="93"/>
        <end position="107"/>
    </location>
</feature>
<dbReference type="InterPro" id="IPR001138">
    <property type="entry name" value="Zn2Cys6_DnaBD"/>
</dbReference>
<dbReference type="Gene3D" id="4.10.240.10">
    <property type="entry name" value="Zn(2)-C6 fungal-type DNA-binding domain"/>
    <property type="match status" value="1"/>
</dbReference>
<feature type="compositionally biased region" description="Acidic residues" evidence="4">
    <location>
        <begin position="288"/>
        <end position="308"/>
    </location>
</feature>
<feature type="compositionally biased region" description="Low complexity" evidence="4">
    <location>
        <begin position="111"/>
        <end position="139"/>
    </location>
</feature>
<evidence type="ECO:0000259" key="5">
    <source>
        <dbReference type="PROSITE" id="PS50048"/>
    </source>
</evidence>
<feature type="region of interest" description="Disordered" evidence="4">
    <location>
        <begin position="1099"/>
        <end position="1121"/>
    </location>
</feature>
<comment type="subcellular location">
    <subcellularLocation>
        <location evidence="1">Nucleus</location>
    </subcellularLocation>
</comment>
<accession>A0A0F7STV5</accession>
<dbReference type="GO" id="GO:0008270">
    <property type="term" value="F:zinc ion binding"/>
    <property type="evidence" value="ECO:0007669"/>
    <property type="project" value="InterPro"/>
</dbReference>
<evidence type="ECO:0000313" key="6">
    <source>
        <dbReference type="EMBL" id="CED83413.1"/>
    </source>
</evidence>
<dbReference type="PANTHER" id="PTHR31001">
    <property type="entry name" value="UNCHARACTERIZED TRANSCRIPTIONAL REGULATORY PROTEIN"/>
    <property type="match status" value="1"/>
</dbReference>
<dbReference type="PROSITE" id="PS50048">
    <property type="entry name" value="ZN2_CY6_FUNGAL_2"/>
    <property type="match status" value="1"/>
</dbReference>
<dbReference type="SUPFAM" id="SSF57701">
    <property type="entry name" value="Zn2/Cys6 DNA-binding domain"/>
    <property type="match status" value="1"/>
</dbReference>
<reference evidence="6" key="1">
    <citation type="submission" date="2014-08" db="EMBL/GenBank/DDBJ databases">
        <authorList>
            <person name="Sharma Rahul"/>
            <person name="Thines Marco"/>
        </authorList>
    </citation>
    <scope>NUCLEOTIDE SEQUENCE</scope>
</reference>
<feature type="compositionally biased region" description="Basic and acidic residues" evidence="4">
    <location>
        <begin position="162"/>
        <end position="173"/>
    </location>
</feature>
<feature type="region of interest" description="Disordered" evidence="4">
    <location>
        <begin position="1251"/>
        <end position="1273"/>
    </location>
</feature>
<keyword evidence="6" id="KW-0238">DNA-binding</keyword>
<feature type="compositionally biased region" description="Polar residues" evidence="4">
    <location>
        <begin position="400"/>
        <end position="424"/>
    </location>
</feature>
<evidence type="ECO:0000256" key="2">
    <source>
        <dbReference type="ARBA" id="ARBA00022723"/>
    </source>
</evidence>
<dbReference type="Pfam" id="PF00172">
    <property type="entry name" value="Zn_clus"/>
    <property type="match status" value="1"/>
</dbReference>
<organism evidence="6">
    <name type="scientific">Phaffia rhodozyma</name>
    <name type="common">Yeast</name>
    <name type="synonym">Xanthophyllomyces dendrorhous</name>
    <dbReference type="NCBI Taxonomy" id="264483"/>
    <lineage>
        <taxon>Eukaryota</taxon>
        <taxon>Fungi</taxon>
        <taxon>Dikarya</taxon>
        <taxon>Basidiomycota</taxon>
        <taxon>Agaricomycotina</taxon>
        <taxon>Tremellomycetes</taxon>
        <taxon>Cystofilobasidiales</taxon>
        <taxon>Mrakiaceae</taxon>
        <taxon>Phaffia</taxon>
    </lineage>
</organism>
<feature type="compositionally biased region" description="Low complexity" evidence="4">
    <location>
        <begin position="42"/>
        <end position="54"/>
    </location>
</feature>
<evidence type="ECO:0000256" key="4">
    <source>
        <dbReference type="SAM" id="MobiDB-lite"/>
    </source>
</evidence>
<feature type="compositionally biased region" description="Low complexity" evidence="4">
    <location>
        <begin position="1"/>
        <end position="32"/>
    </location>
</feature>
<dbReference type="EMBL" id="LN483142">
    <property type="protein sequence ID" value="CED83413.1"/>
    <property type="molecule type" value="Genomic_DNA"/>
</dbReference>
<dbReference type="InterPro" id="IPR036864">
    <property type="entry name" value="Zn2-C6_fun-type_DNA-bd_sf"/>
</dbReference>
<feature type="compositionally biased region" description="Low complexity" evidence="4">
    <location>
        <begin position="492"/>
        <end position="506"/>
    </location>
</feature>
<feature type="compositionally biased region" description="Low complexity" evidence="4">
    <location>
        <begin position="442"/>
        <end position="460"/>
    </location>
</feature>
<dbReference type="CDD" id="cd00067">
    <property type="entry name" value="GAL4"/>
    <property type="match status" value="1"/>
</dbReference>
<feature type="compositionally biased region" description="Pro residues" evidence="4">
    <location>
        <begin position="55"/>
        <end position="64"/>
    </location>
</feature>